<accession>A0A328V8W7</accession>
<protein>
    <recommendedName>
        <fullName evidence="3">HTH tetR-type domain-containing protein</fullName>
    </recommendedName>
</protein>
<dbReference type="InterPro" id="IPR001647">
    <property type="entry name" value="HTH_TetR"/>
</dbReference>
<evidence type="ECO:0000313" key="5">
    <source>
        <dbReference type="Proteomes" id="UP000248706"/>
    </source>
</evidence>
<dbReference type="PRINTS" id="PR00455">
    <property type="entry name" value="HTHTETR"/>
</dbReference>
<dbReference type="GO" id="GO:0003700">
    <property type="term" value="F:DNA-binding transcription factor activity"/>
    <property type="evidence" value="ECO:0007669"/>
    <property type="project" value="TreeGrafter"/>
</dbReference>
<dbReference type="SUPFAM" id="SSF46689">
    <property type="entry name" value="Homeodomain-like"/>
    <property type="match status" value="1"/>
</dbReference>
<evidence type="ECO:0000259" key="3">
    <source>
        <dbReference type="PROSITE" id="PS50977"/>
    </source>
</evidence>
<comment type="caution">
    <text evidence="4">The sequence shown here is derived from an EMBL/GenBank/DDBJ whole genome shotgun (WGS) entry which is preliminary data.</text>
</comment>
<keyword evidence="1 2" id="KW-0238">DNA-binding</keyword>
<name>A0A328V8W7_9CHLR</name>
<keyword evidence="5" id="KW-1185">Reference proteome</keyword>
<gene>
    <name evidence="4" type="ORF">A4R35_00490</name>
</gene>
<feature type="DNA-binding region" description="H-T-H motif" evidence="2">
    <location>
        <begin position="33"/>
        <end position="52"/>
    </location>
</feature>
<dbReference type="PROSITE" id="PS50977">
    <property type="entry name" value="HTH_TETR_2"/>
    <property type="match status" value="1"/>
</dbReference>
<dbReference type="PANTHER" id="PTHR30055:SF226">
    <property type="entry name" value="HTH-TYPE TRANSCRIPTIONAL REGULATOR PKSA"/>
    <property type="match status" value="1"/>
</dbReference>
<dbReference type="GO" id="GO:0000976">
    <property type="term" value="F:transcription cis-regulatory region binding"/>
    <property type="evidence" value="ECO:0007669"/>
    <property type="project" value="TreeGrafter"/>
</dbReference>
<dbReference type="EMBL" id="MCIF01000002">
    <property type="protein sequence ID" value="RAQ93988.1"/>
    <property type="molecule type" value="Genomic_DNA"/>
</dbReference>
<dbReference type="Gene3D" id="1.10.10.60">
    <property type="entry name" value="Homeodomain-like"/>
    <property type="match status" value="1"/>
</dbReference>
<dbReference type="RefSeq" id="WP_112425511.1">
    <property type="nucleotide sequence ID" value="NZ_MCIF01000002.1"/>
</dbReference>
<dbReference type="AlphaFoldDB" id="A0A328V8W7"/>
<dbReference type="PANTHER" id="PTHR30055">
    <property type="entry name" value="HTH-TYPE TRANSCRIPTIONAL REGULATOR RUTR"/>
    <property type="match status" value="1"/>
</dbReference>
<dbReference type="Proteomes" id="UP000248706">
    <property type="component" value="Unassembled WGS sequence"/>
</dbReference>
<dbReference type="SUPFAM" id="SSF48498">
    <property type="entry name" value="Tetracyclin repressor-like, C-terminal domain"/>
    <property type="match status" value="1"/>
</dbReference>
<feature type="domain" description="HTH tetR-type" evidence="3">
    <location>
        <begin position="10"/>
        <end position="70"/>
    </location>
</feature>
<dbReference type="Gene3D" id="1.10.357.10">
    <property type="entry name" value="Tetracycline Repressor, domain 2"/>
    <property type="match status" value="1"/>
</dbReference>
<evidence type="ECO:0000313" key="4">
    <source>
        <dbReference type="EMBL" id="RAQ93988.1"/>
    </source>
</evidence>
<dbReference type="InterPro" id="IPR036271">
    <property type="entry name" value="Tet_transcr_reg_TetR-rel_C_sf"/>
</dbReference>
<evidence type="ECO:0000256" key="2">
    <source>
        <dbReference type="PROSITE-ProRule" id="PRU00335"/>
    </source>
</evidence>
<reference evidence="4 5" key="1">
    <citation type="submission" date="2016-08" db="EMBL/GenBank/DDBJ databases">
        <title>Analysis of Carbohydrate Active Enzymes in Thermogemmatispora T81 Reveals Carbohydrate Degradation Ability.</title>
        <authorList>
            <person name="Tomazini A."/>
            <person name="Lal S."/>
            <person name="Stott M."/>
            <person name="Henrissat B."/>
            <person name="Polikarpov I."/>
            <person name="Sparling R."/>
            <person name="Levin D.B."/>
        </authorList>
    </citation>
    <scope>NUCLEOTIDE SEQUENCE [LARGE SCALE GENOMIC DNA]</scope>
    <source>
        <strain evidence="4 5">T81</strain>
    </source>
</reference>
<dbReference type="InterPro" id="IPR050109">
    <property type="entry name" value="HTH-type_TetR-like_transc_reg"/>
</dbReference>
<evidence type="ECO:0000256" key="1">
    <source>
        <dbReference type="ARBA" id="ARBA00023125"/>
    </source>
</evidence>
<dbReference type="Pfam" id="PF00440">
    <property type="entry name" value="TetR_N"/>
    <property type="match status" value="1"/>
</dbReference>
<dbReference type="InterPro" id="IPR009057">
    <property type="entry name" value="Homeodomain-like_sf"/>
</dbReference>
<organism evidence="4 5">
    <name type="scientific">Thermogemmatispora tikiterensis</name>
    <dbReference type="NCBI Taxonomy" id="1825093"/>
    <lineage>
        <taxon>Bacteria</taxon>
        <taxon>Bacillati</taxon>
        <taxon>Chloroflexota</taxon>
        <taxon>Ktedonobacteria</taxon>
        <taxon>Thermogemmatisporales</taxon>
        <taxon>Thermogemmatisporaceae</taxon>
        <taxon>Thermogemmatispora</taxon>
    </lineage>
</organism>
<proteinExistence type="predicted"/>
<dbReference type="OrthoDB" id="9814200at2"/>
<sequence>MPRKPAMPGIDRRQKILEAALEIFAEQGFEAATNKAIAERAGVNQGLIYFYFASKADVYFATAAYYTDQVIAQLDAIFAQVDEADLASGLTQLLKETVRLLSTPPASHLLRVMYQVAGSRIPDGELSNEEERRAVSGLARHLAQRFREYLERQIAQRQMNTINPALVSYILTRTLIATVSMRGPGNTPSSSLEGLAEALVGLYVYGLLPRQNTPGRSST</sequence>